<reference evidence="2" key="1">
    <citation type="journal article" date="2023" name="G3 (Bethesda)">
        <title>A reference genome for the long-term kleptoplast-retaining sea slug Elysia crispata morphotype clarki.</title>
        <authorList>
            <person name="Eastman K.E."/>
            <person name="Pendleton A.L."/>
            <person name="Shaikh M.A."/>
            <person name="Suttiyut T."/>
            <person name="Ogas R."/>
            <person name="Tomko P."/>
            <person name="Gavelis G."/>
            <person name="Widhalm J.R."/>
            <person name="Wisecaver J.H."/>
        </authorList>
    </citation>
    <scope>NUCLEOTIDE SEQUENCE</scope>
    <source>
        <strain evidence="2">ECLA1</strain>
    </source>
</reference>
<accession>A0AAE0ZUQ5</accession>
<evidence type="ECO:0000313" key="2">
    <source>
        <dbReference type="EMBL" id="KAK3775698.1"/>
    </source>
</evidence>
<evidence type="ECO:0000256" key="1">
    <source>
        <dbReference type="SAM" id="MobiDB-lite"/>
    </source>
</evidence>
<name>A0AAE0ZUQ5_9GAST</name>
<proteinExistence type="predicted"/>
<keyword evidence="3" id="KW-1185">Reference proteome</keyword>
<sequence length="76" mass="8289">MNCLTLYPTETTSEILILPLNYISDPNLLNLGVFTHNWLDFTLQYSSPLPDGGSSAMHGKGNAESPFDDVAMNTSP</sequence>
<dbReference type="Proteomes" id="UP001283361">
    <property type="component" value="Unassembled WGS sequence"/>
</dbReference>
<feature type="region of interest" description="Disordered" evidence="1">
    <location>
        <begin position="51"/>
        <end position="76"/>
    </location>
</feature>
<protein>
    <submittedName>
        <fullName evidence="2">Uncharacterized protein</fullName>
    </submittedName>
</protein>
<evidence type="ECO:0000313" key="3">
    <source>
        <dbReference type="Proteomes" id="UP001283361"/>
    </source>
</evidence>
<dbReference type="AlphaFoldDB" id="A0AAE0ZUQ5"/>
<organism evidence="2 3">
    <name type="scientific">Elysia crispata</name>
    <name type="common">lettuce slug</name>
    <dbReference type="NCBI Taxonomy" id="231223"/>
    <lineage>
        <taxon>Eukaryota</taxon>
        <taxon>Metazoa</taxon>
        <taxon>Spiralia</taxon>
        <taxon>Lophotrochozoa</taxon>
        <taxon>Mollusca</taxon>
        <taxon>Gastropoda</taxon>
        <taxon>Heterobranchia</taxon>
        <taxon>Euthyneura</taxon>
        <taxon>Panpulmonata</taxon>
        <taxon>Sacoglossa</taxon>
        <taxon>Placobranchoidea</taxon>
        <taxon>Plakobranchidae</taxon>
        <taxon>Elysia</taxon>
    </lineage>
</organism>
<comment type="caution">
    <text evidence="2">The sequence shown here is derived from an EMBL/GenBank/DDBJ whole genome shotgun (WGS) entry which is preliminary data.</text>
</comment>
<dbReference type="EMBL" id="JAWDGP010003288">
    <property type="protein sequence ID" value="KAK3775698.1"/>
    <property type="molecule type" value="Genomic_DNA"/>
</dbReference>
<gene>
    <name evidence="2" type="ORF">RRG08_050533</name>
</gene>